<feature type="compositionally biased region" description="Polar residues" evidence="1">
    <location>
        <begin position="108"/>
        <end position="133"/>
    </location>
</feature>
<accession>A0A6G1L451</accession>
<gene>
    <name evidence="2" type="ORF">EJ03DRAFT_163168</name>
</gene>
<feature type="region of interest" description="Disordered" evidence="1">
    <location>
        <begin position="75"/>
        <end position="168"/>
    </location>
</feature>
<evidence type="ECO:0008006" key="4">
    <source>
        <dbReference type="Google" id="ProtNLM"/>
    </source>
</evidence>
<evidence type="ECO:0000256" key="1">
    <source>
        <dbReference type="SAM" id="MobiDB-lite"/>
    </source>
</evidence>
<sequence length="253" mass="28647">MASLVRSTVNRAVHLKITPRPSNIGESREIMRLLSQFGEIEHYRSLKYDAISVPNTIIVIFRDVEGAENCMRKSPIRFRMGRGPTEQLEQSRQESVEQRGSMPDQPADSGSRSNPFAAQQTRSLSTSSANQARLPQPPPRQHSDATGLTPKLERPPADSRIFQIDSNPSRMRFRDQLDISHFHGSFAIDTKSAAQQDLVYRCPSPGYSDLNWRAEDKPWFVRDKERMDGAYMGSGKRKSLMQIYDEVQGKAHG</sequence>
<dbReference type="Proteomes" id="UP000799436">
    <property type="component" value="Unassembled WGS sequence"/>
</dbReference>
<reference evidence="2" key="1">
    <citation type="journal article" date="2020" name="Stud. Mycol.">
        <title>101 Dothideomycetes genomes: a test case for predicting lifestyles and emergence of pathogens.</title>
        <authorList>
            <person name="Haridas S."/>
            <person name="Albert R."/>
            <person name="Binder M."/>
            <person name="Bloem J."/>
            <person name="Labutti K."/>
            <person name="Salamov A."/>
            <person name="Andreopoulos B."/>
            <person name="Baker S."/>
            <person name="Barry K."/>
            <person name="Bills G."/>
            <person name="Bluhm B."/>
            <person name="Cannon C."/>
            <person name="Castanera R."/>
            <person name="Culley D."/>
            <person name="Daum C."/>
            <person name="Ezra D."/>
            <person name="Gonzalez J."/>
            <person name="Henrissat B."/>
            <person name="Kuo A."/>
            <person name="Liang C."/>
            <person name="Lipzen A."/>
            <person name="Lutzoni F."/>
            <person name="Magnuson J."/>
            <person name="Mondo S."/>
            <person name="Nolan M."/>
            <person name="Ohm R."/>
            <person name="Pangilinan J."/>
            <person name="Park H.-J."/>
            <person name="Ramirez L."/>
            <person name="Alfaro M."/>
            <person name="Sun H."/>
            <person name="Tritt A."/>
            <person name="Yoshinaga Y."/>
            <person name="Zwiers L.-H."/>
            <person name="Turgeon B."/>
            <person name="Goodwin S."/>
            <person name="Spatafora J."/>
            <person name="Crous P."/>
            <person name="Grigoriev I."/>
        </authorList>
    </citation>
    <scope>NUCLEOTIDE SEQUENCE</scope>
    <source>
        <strain evidence="2">CBS 116005</strain>
    </source>
</reference>
<evidence type="ECO:0000313" key="2">
    <source>
        <dbReference type="EMBL" id="KAF2767014.1"/>
    </source>
</evidence>
<dbReference type="OrthoDB" id="5367448at2759"/>
<dbReference type="AlphaFoldDB" id="A0A6G1L451"/>
<evidence type="ECO:0000313" key="3">
    <source>
        <dbReference type="Proteomes" id="UP000799436"/>
    </source>
</evidence>
<dbReference type="CDD" id="cd00590">
    <property type="entry name" value="RRM_SF"/>
    <property type="match status" value="1"/>
</dbReference>
<proteinExistence type="predicted"/>
<dbReference type="EMBL" id="ML995862">
    <property type="protein sequence ID" value="KAF2767014.1"/>
    <property type="molecule type" value="Genomic_DNA"/>
</dbReference>
<name>A0A6G1L451_9PEZI</name>
<protein>
    <recommendedName>
        <fullName evidence="4">RRM domain-containing protein</fullName>
    </recommendedName>
</protein>
<organism evidence="2 3">
    <name type="scientific">Teratosphaeria nubilosa</name>
    <dbReference type="NCBI Taxonomy" id="161662"/>
    <lineage>
        <taxon>Eukaryota</taxon>
        <taxon>Fungi</taxon>
        <taxon>Dikarya</taxon>
        <taxon>Ascomycota</taxon>
        <taxon>Pezizomycotina</taxon>
        <taxon>Dothideomycetes</taxon>
        <taxon>Dothideomycetidae</taxon>
        <taxon>Mycosphaerellales</taxon>
        <taxon>Teratosphaeriaceae</taxon>
        <taxon>Teratosphaeria</taxon>
    </lineage>
</organism>
<keyword evidence="3" id="KW-1185">Reference proteome</keyword>